<dbReference type="Proteomes" id="UP000053748">
    <property type="component" value="Unassembled WGS sequence"/>
</dbReference>
<dbReference type="Gene3D" id="3.20.20.80">
    <property type="entry name" value="Glycosidases"/>
    <property type="match status" value="1"/>
</dbReference>
<dbReference type="Pfam" id="PF00703">
    <property type="entry name" value="Glyco_hydro_2"/>
    <property type="match status" value="1"/>
</dbReference>
<keyword evidence="6" id="KW-0326">Glycosidase</keyword>
<dbReference type="SUPFAM" id="SSF49785">
    <property type="entry name" value="Galactose-binding domain-like"/>
    <property type="match status" value="1"/>
</dbReference>
<evidence type="ECO:0000313" key="11">
    <source>
        <dbReference type="Proteomes" id="UP000053748"/>
    </source>
</evidence>
<reference evidence="10" key="1">
    <citation type="submission" date="2017-12" db="EMBL/GenBank/DDBJ databases">
        <title>FDA dAtabase for Regulatory Grade micrObial Sequences (FDA-ARGOS): Supporting development and validation of Infectious Disease Dx tests.</title>
        <authorList>
            <person name="Hoffmann M."/>
            <person name="Allard M."/>
            <person name="Evans P."/>
            <person name="Brown E."/>
            <person name="Tallon L.J."/>
            <person name="Sadzewicz L."/>
            <person name="Sengamalay N."/>
            <person name="Ott S."/>
            <person name="Godinez A."/>
            <person name="Nagaraj S."/>
            <person name="Vavikolanu K."/>
            <person name="Aluvathingal J."/>
            <person name="Nadendla S."/>
            <person name="Hobson J."/>
            <person name="Sichtig H."/>
        </authorList>
    </citation>
    <scope>NUCLEOTIDE SEQUENCE [LARGE SCALE GENOMIC DNA]</scope>
    <source>
        <strain evidence="10">FDAARGOS_113</strain>
    </source>
</reference>
<dbReference type="SUPFAM" id="SSF51445">
    <property type="entry name" value="(Trans)glycosidases"/>
    <property type="match status" value="1"/>
</dbReference>
<dbReference type="EMBL" id="LOSJ02000002">
    <property type="protein sequence ID" value="PNM58234.1"/>
    <property type="molecule type" value="Genomic_DNA"/>
</dbReference>
<name>A0A2J9V351_VIBMI</name>
<gene>
    <name evidence="10" type="ORF">AL544_020355</name>
</gene>
<evidence type="ECO:0000256" key="5">
    <source>
        <dbReference type="ARBA" id="ARBA00023180"/>
    </source>
</evidence>
<dbReference type="Gene3D" id="2.60.40.10">
    <property type="entry name" value="Immunoglobulins"/>
    <property type="match status" value="2"/>
</dbReference>
<feature type="domain" description="Glycoside hydrolase family 2 immunoglobulin-like beta-sandwich" evidence="7">
    <location>
        <begin position="197"/>
        <end position="285"/>
    </location>
</feature>
<dbReference type="GO" id="GO:0005975">
    <property type="term" value="P:carbohydrate metabolic process"/>
    <property type="evidence" value="ECO:0007669"/>
    <property type="project" value="InterPro"/>
</dbReference>
<dbReference type="InterPro" id="IPR050887">
    <property type="entry name" value="Beta-mannosidase_GH2"/>
</dbReference>
<dbReference type="PANTHER" id="PTHR43730">
    <property type="entry name" value="BETA-MANNOSIDASE"/>
    <property type="match status" value="1"/>
</dbReference>
<dbReference type="InterPro" id="IPR036156">
    <property type="entry name" value="Beta-gal/glucu_dom_sf"/>
</dbReference>
<organism evidence="10 11">
    <name type="scientific">Vibrio mimicus</name>
    <dbReference type="NCBI Taxonomy" id="674"/>
    <lineage>
        <taxon>Bacteria</taxon>
        <taxon>Pseudomonadati</taxon>
        <taxon>Pseudomonadota</taxon>
        <taxon>Gammaproteobacteria</taxon>
        <taxon>Vibrionales</taxon>
        <taxon>Vibrionaceae</taxon>
        <taxon>Vibrio</taxon>
    </lineage>
</organism>
<dbReference type="InterPro" id="IPR041625">
    <property type="entry name" value="Beta-mannosidase_Ig"/>
</dbReference>
<evidence type="ECO:0000256" key="2">
    <source>
        <dbReference type="ARBA" id="ARBA00007401"/>
    </source>
</evidence>
<dbReference type="InterPro" id="IPR017853">
    <property type="entry name" value="GH"/>
</dbReference>
<dbReference type="STRING" id="674.VM_07905"/>
<accession>A0A2J9V351</accession>
<sequence length="801" mass="92098">MTSCNLNGQWRLTSPQRPEVSIPMTIPGDNVTALLAAQCVPDPYWGGNEAKVRWIEEVDWQISREILVSESLLSFKKLWLTLTRVDTFASLYINEVLALECGNQFAAYELDIKPYLKLGCNSLRIVFRRVLPEAEKRAAALPFPIPSAMGNNQLPYMNLVRKTQCHSGWDWGLCLMVSGIYDPIVLQPIEHTRLKHLATEQQWQSDGSVKVIVATEVETDGPVNLTFSVADENQTVMVTQSGCVQCEFLITQPRHWWPNGLGEQFLYEVSVASAEQTLQRRIGLRQLELNTAADERGSAMEFVINGFPMMSKGASWIPIDAMPAGENEARYRQRLQSAVDANMNMIRVWGGGQYESETFYNLCDELGLLVWQDMMFACSLYPSHADFQREVEQELRWQIPRLREHPSVALWCGDNEVLGAIGWYDESKNNRVKYTVNYDRLNRKIAEIIESLDDQRTFWPSSPCNGELDFGDAWHDDNKGDMHFWDVWHSGKPFSAYRSVNPRFCSEFGFQSWPSLAEVKTFTPEQDFNITSHTFEQHQKNPRGNSIITEMFTRYFRFPTGFEQMLYLSQVQQAMAIKTAVDHWRAISPICRGILYWQLNDLWPVSSWSSIEYSGRWKQLHYHAKRFFAPQYLVFSEHSGALTLHGLNDSRESVEIEGRVCWLNWQGDVVEEWPITTTLFPNHNHMVWQKPQAITLGKEGFLYMEGIIKNSGEPLSNLWFGTEELKSLPMETPQIEMQREGRFITLSTDKPAFYVHLEYDGIGRFSDSSFTLLPGQSVTVEYLGEDESALETSLRVYHLNT</sequence>
<feature type="domain" description="Beta-mannosidase Ig-fold" evidence="8">
    <location>
        <begin position="732"/>
        <end position="800"/>
    </location>
</feature>
<protein>
    <recommendedName>
        <fullName evidence="3">beta-mannosidase</fullName>
        <ecNumber evidence="3">3.2.1.25</ecNumber>
    </recommendedName>
</protein>
<evidence type="ECO:0000256" key="6">
    <source>
        <dbReference type="ARBA" id="ARBA00023295"/>
    </source>
</evidence>
<dbReference type="InterPro" id="IPR008979">
    <property type="entry name" value="Galactose-bd-like_sf"/>
</dbReference>
<dbReference type="RefSeq" id="WP_000199845.1">
    <property type="nucleotide sequence ID" value="NZ_CAWMSS010000001.1"/>
</dbReference>
<comment type="catalytic activity">
    <reaction evidence="1">
        <text>Hydrolysis of terminal, non-reducing beta-D-mannose residues in beta-D-mannosides.</text>
        <dbReference type="EC" id="3.2.1.25"/>
    </reaction>
</comment>
<dbReference type="GO" id="GO:0004567">
    <property type="term" value="F:beta-mannosidase activity"/>
    <property type="evidence" value="ECO:0007669"/>
    <property type="project" value="UniProtKB-EC"/>
</dbReference>
<evidence type="ECO:0000256" key="3">
    <source>
        <dbReference type="ARBA" id="ARBA00012754"/>
    </source>
</evidence>
<dbReference type="Pfam" id="PF22666">
    <property type="entry name" value="Glyco_hydro_2_N2"/>
    <property type="match status" value="1"/>
</dbReference>
<comment type="caution">
    <text evidence="10">The sequence shown here is derived from an EMBL/GenBank/DDBJ whole genome shotgun (WGS) entry which is preliminary data.</text>
</comment>
<evidence type="ECO:0000259" key="7">
    <source>
        <dbReference type="Pfam" id="PF00703"/>
    </source>
</evidence>
<keyword evidence="5" id="KW-0325">Glycoprotein</keyword>
<dbReference type="SUPFAM" id="SSF49303">
    <property type="entry name" value="beta-Galactosidase/glucuronidase domain"/>
    <property type="match status" value="2"/>
</dbReference>
<evidence type="ECO:0000259" key="9">
    <source>
        <dbReference type="Pfam" id="PF22666"/>
    </source>
</evidence>
<feature type="domain" description="Beta-mannosidase-like galactose-binding" evidence="9">
    <location>
        <begin position="10"/>
        <end position="181"/>
    </location>
</feature>
<dbReference type="FunFam" id="3.20.20.80:FF:000050">
    <property type="entry name" value="Beta-mannosidase B"/>
    <property type="match status" value="1"/>
</dbReference>
<evidence type="ECO:0000256" key="4">
    <source>
        <dbReference type="ARBA" id="ARBA00022801"/>
    </source>
</evidence>
<dbReference type="GO" id="GO:0006516">
    <property type="term" value="P:glycoprotein catabolic process"/>
    <property type="evidence" value="ECO:0007669"/>
    <property type="project" value="TreeGrafter"/>
</dbReference>
<keyword evidence="11" id="KW-1185">Reference proteome</keyword>
<dbReference type="Pfam" id="PF17753">
    <property type="entry name" value="Ig_mannosidase"/>
    <property type="match status" value="1"/>
</dbReference>
<dbReference type="OrthoDB" id="9758603at2"/>
<dbReference type="InterPro" id="IPR013783">
    <property type="entry name" value="Ig-like_fold"/>
</dbReference>
<dbReference type="PANTHER" id="PTHR43730:SF1">
    <property type="entry name" value="BETA-MANNOSIDASE"/>
    <property type="match status" value="1"/>
</dbReference>
<proteinExistence type="inferred from homology"/>
<evidence type="ECO:0000313" key="10">
    <source>
        <dbReference type="EMBL" id="PNM58234.1"/>
    </source>
</evidence>
<evidence type="ECO:0000259" key="8">
    <source>
        <dbReference type="Pfam" id="PF17753"/>
    </source>
</evidence>
<comment type="similarity">
    <text evidence="2">Belongs to the glycosyl hydrolase 2 family.</text>
</comment>
<dbReference type="InterPro" id="IPR006102">
    <property type="entry name" value="Ig-like_GH2"/>
</dbReference>
<keyword evidence="4" id="KW-0378">Hydrolase</keyword>
<dbReference type="AlphaFoldDB" id="A0A2J9V351"/>
<dbReference type="Gene3D" id="2.60.120.260">
    <property type="entry name" value="Galactose-binding domain-like"/>
    <property type="match status" value="1"/>
</dbReference>
<dbReference type="EC" id="3.2.1.25" evidence="3"/>
<dbReference type="InterPro" id="IPR054593">
    <property type="entry name" value="Beta-mannosidase-like_N2"/>
</dbReference>
<evidence type="ECO:0000256" key="1">
    <source>
        <dbReference type="ARBA" id="ARBA00000829"/>
    </source>
</evidence>